<reference evidence="1 2" key="2">
    <citation type="journal article" date="2017" name="Front. Plant Sci.">
        <title>Gene Classification and Mining of Molecular Markers Useful in Red Clover (Trifolium pratense) Breeding.</title>
        <authorList>
            <person name="Istvanek J."/>
            <person name="Dluhosova J."/>
            <person name="Dluhos P."/>
            <person name="Patkova L."/>
            <person name="Nedelnik J."/>
            <person name="Repkova J."/>
        </authorList>
    </citation>
    <scope>NUCLEOTIDE SEQUENCE [LARGE SCALE GENOMIC DNA]</scope>
    <source>
        <strain evidence="2">cv. Tatra</strain>
        <tissue evidence="1">Young leaves</tissue>
    </source>
</reference>
<name>A0A2K3L974_TRIPR</name>
<comment type="caution">
    <text evidence="1">The sequence shown here is derived from an EMBL/GenBank/DDBJ whole genome shotgun (WGS) entry which is preliminary data.</text>
</comment>
<evidence type="ECO:0000313" key="1">
    <source>
        <dbReference type="EMBL" id="PNX75074.1"/>
    </source>
</evidence>
<gene>
    <name evidence="1" type="ORF">L195_g031005</name>
</gene>
<organism evidence="1 2">
    <name type="scientific">Trifolium pratense</name>
    <name type="common">Red clover</name>
    <dbReference type="NCBI Taxonomy" id="57577"/>
    <lineage>
        <taxon>Eukaryota</taxon>
        <taxon>Viridiplantae</taxon>
        <taxon>Streptophyta</taxon>
        <taxon>Embryophyta</taxon>
        <taxon>Tracheophyta</taxon>
        <taxon>Spermatophyta</taxon>
        <taxon>Magnoliopsida</taxon>
        <taxon>eudicotyledons</taxon>
        <taxon>Gunneridae</taxon>
        <taxon>Pentapetalae</taxon>
        <taxon>rosids</taxon>
        <taxon>fabids</taxon>
        <taxon>Fabales</taxon>
        <taxon>Fabaceae</taxon>
        <taxon>Papilionoideae</taxon>
        <taxon>50 kb inversion clade</taxon>
        <taxon>NPAAA clade</taxon>
        <taxon>Hologalegina</taxon>
        <taxon>IRL clade</taxon>
        <taxon>Trifolieae</taxon>
        <taxon>Trifolium</taxon>
    </lineage>
</organism>
<sequence>MWVYILQAPLVGTWAPLVGYHRLHACSFGITDLTVLNTSLELSVTGEGAMSNHAGYQPHDTIECSSRSSVKVKGRRYSVTKARMNHFSF</sequence>
<proteinExistence type="predicted"/>
<dbReference type="AlphaFoldDB" id="A0A2K3L974"/>
<dbReference type="Proteomes" id="UP000236291">
    <property type="component" value="Unassembled WGS sequence"/>
</dbReference>
<protein>
    <submittedName>
        <fullName evidence="1">Uncharacterized protein</fullName>
    </submittedName>
</protein>
<dbReference type="EMBL" id="ASHM01028492">
    <property type="protein sequence ID" value="PNX75074.1"/>
    <property type="molecule type" value="Genomic_DNA"/>
</dbReference>
<evidence type="ECO:0000313" key="2">
    <source>
        <dbReference type="Proteomes" id="UP000236291"/>
    </source>
</evidence>
<accession>A0A2K3L974</accession>
<reference evidence="1 2" key="1">
    <citation type="journal article" date="2014" name="Am. J. Bot.">
        <title>Genome assembly and annotation for red clover (Trifolium pratense; Fabaceae).</title>
        <authorList>
            <person name="Istvanek J."/>
            <person name="Jaros M."/>
            <person name="Krenek A."/>
            <person name="Repkova J."/>
        </authorList>
    </citation>
    <scope>NUCLEOTIDE SEQUENCE [LARGE SCALE GENOMIC DNA]</scope>
    <source>
        <strain evidence="2">cv. Tatra</strain>
        <tissue evidence="1">Young leaves</tissue>
    </source>
</reference>